<evidence type="ECO:0000256" key="4">
    <source>
        <dbReference type="ARBA" id="ARBA00023204"/>
    </source>
</evidence>
<dbReference type="SUPFAM" id="SSF50249">
    <property type="entry name" value="Nucleic acid-binding proteins"/>
    <property type="match status" value="1"/>
</dbReference>
<comment type="function">
    <text evidence="13">Component of the SOSS complex, a multiprotein complex that functions downstream of the MRN complex to promote DNA repair and G2/M checkpoint. In the SOSS complex, acts as a sensor of single-stranded DNA that binds to single-stranded DNA, in particular to polypyrimidines. The SOSS complex associates with DNA lesions and influences diverse endpoints in the cellular DNA damage response including cell-cycle checkpoint activation, recombinational repair and maintenance of genomic stability. Required for efficient homologous recombination-dependent repair of double-strand breaks (DSBs) and ATM-dependent signaling pathways.</text>
</comment>
<gene>
    <name evidence="15" type="primary">NABP1</name>
</gene>
<keyword evidence="5" id="KW-0539">Nucleus</keyword>
<dbReference type="GO" id="GO:0003677">
    <property type="term" value="F:DNA binding"/>
    <property type="evidence" value="ECO:0007669"/>
    <property type="project" value="UniProtKB-KW"/>
</dbReference>
<evidence type="ECO:0000256" key="13">
    <source>
        <dbReference type="ARBA" id="ARBA00045824"/>
    </source>
</evidence>
<feature type="region of interest" description="Disordered" evidence="14">
    <location>
        <begin position="306"/>
        <end position="334"/>
    </location>
</feature>
<evidence type="ECO:0000256" key="6">
    <source>
        <dbReference type="ARBA" id="ARBA00038153"/>
    </source>
</evidence>
<evidence type="ECO:0000313" key="15">
    <source>
        <dbReference type="Ensembl" id="ENSBIXP00005030404.1"/>
    </source>
</evidence>
<protein>
    <recommendedName>
        <fullName evidence="7">SOSS complex subunit B2</fullName>
    </recommendedName>
    <alternativeName>
        <fullName evidence="8">Nucleic acid-binding protein 1</fullName>
    </alternativeName>
    <alternativeName>
        <fullName evidence="11">Oligonucleotide/oligosaccharide-binding fold-containing protein 2A</fullName>
    </alternativeName>
    <alternativeName>
        <fullName evidence="9">Sensor of single-strand DNA complex subunit B2</fullName>
    </alternativeName>
    <alternativeName>
        <fullName evidence="12">Sensor of ssDNA subunit B2</fullName>
    </alternativeName>
    <alternativeName>
        <fullName evidence="10">Single-stranded DNA-binding protein 2</fullName>
    </alternativeName>
</protein>
<evidence type="ECO:0000256" key="9">
    <source>
        <dbReference type="ARBA" id="ARBA00042075"/>
    </source>
</evidence>
<dbReference type="GO" id="GO:0044818">
    <property type="term" value="P:mitotic G2/M transition checkpoint"/>
    <property type="evidence" value="ECO:0007669"/>
    <property type="project" value="TreeGrafter"/>
</dbReference>
<proteinExistence type="inferred from homology"/>
<evidence type="ECO:0000256" key="12">
    <source>
        <dbReference type="ARBA" id="ARBA00042566"/>
    </source>
</evidence>
<dbReference type="InterPro" id="IPR012340">
    <property type="entry name" value="NA-bd_OB-fold"/>
</dbReference>
<evidence type="ECO:0000313" key="16">
    <source>
        <dbReference type="Proteomes" id="UP000429181"/>
    </source>
</evidence>
<dbReference type="GeneTree" id="ENSGT00940000155812"/>
<sequence length="410" mass="44375">MAEEAGPTLTALGRTREEPGMLRARLSLVSAPWLPFPEAWRAGRRACRRRVTSQGAGRPEGPAGARARSVVGVWDAGCSVTRSLLRVRCYSPTLPGVRDGQGTRPCLCVSGTQDRGVLSLPFFLPFIQRRGQFSRLPSCRPVGSGVGVRSGSSFFLLNLSPLRPRPWPGVGGKLCPAPSPPESPQRSRTCLNMNGVRDPPLFIKDIKPGLKNLNVVFIVLEIGRVTKTKDGHEVRSCKVADKTGSITISVWDEIGGLIQPGDIIRLTRGYASMWKGCLTLYTGRGGELQKIGEFCMVYSELPNFSEPNPDYRGQQNKGAHNEQKNNSMNNSNNVGTGTFGPMGNGVQTGTEARGCQFSYAGRSNGRGPINPQLPGTANNQTVMTTIKELLSCSSLLLKNGNTLKNRGIYF</sequence>
<evidence type="ECO:0000256" key="8">
    <source>
        <dbReference type="ARBA" id="ARBA00041587"/>
    </source>
</evidence>
<reference evidence="15" key="2">
    <citation type="submission" date="2025-08" db="UniProtKB">
        <authorList>
            <consortium name="Ensembl"/>
        </authorList>
    </citation>
    <scope>IDENTIFICATION</scope>
</reference>
<keyword evidence="3" id="KW-0238">DNA-binding</keyword>
<evidence type="ECO:0000256" key="14">
    <source>
        <dbReference type="SAM" id="MobiDB-lite"/>
    </source>
</evidence>
<dbReference type="PANTHER" id="PTHR13356:SF5">
    <property type="entry name" value="SOSS COMPLEX SUBUNIT B2"/>
    <property type="match status" value="1"/>
</dbReference>
<comment type="subcellular location">
    <subcellularLocation>
        <location evidence="1">Nucleus</location>
    </subcellularLocation>
</comment>
<dbReference type="GO" id="GO:0005694">
    <property type="term" value="C:chromosome"/>
    <property type="evidence" value="ECO:0007669"/>
    <property type="project" value="UniProtKB-ARBA"/>
</dbReference>
<accession>A0A4W2HKS0</accession>
<dbReference type="GO" id="GO:0070876">
    <property type="term" value="C:SOSS complex"/>
    <property type="evidence" value="ECO:0007669"/>
    <property type="project" value="TreeGrafter"/>
</dbReference>
<reference evidence="15 16" key="1">
    <citation type="submission" date="2018-11" db="EMBL/GenBank/DDBJ databases">
        <title>Haplotype-resolved cattle genomes.</title>
        <authorList>
            <person name="Low W.Y."/>
            <person name="Tearle R."/>
            <person name="Bickhart D.M."/>
            <person name="Rosen B.D."/>
            <person name="Koren S."/>
            <person name="Rhie A."/>
            <person name="Hiendleder S."/>
            <person name="Phillippy A.M."/>
            <person name="Smith T.P.L."/>
            <person name="Williams J.L."/>
        </authorList>
    </citation>
    <scope>NUCLEOTIDE SEQUENCE [LARGE SCALE GENOMIC DNA]</scope>
</reference>
<dbReference type="PANTHER" id="PTHR13356">
    <property type="entry name" value="OB FOLD NUCLEIC ACID BINDING PROTEIN-RELATED"/>
    <property type="match status" value="1"/>
</dbReference>
<keyword evidence="2" id="KW-0227">DNA damage</keyword>
<evidence type="ECO:0000256" key="2">
    <source>
        <dbReference type="ARBA" id="ARBA00022763"/>
    </source>
</evidence>
<evidence type="ECO:0000256" key="10">
    <source>
        <dbReference type="ARBA" id="ARBA00042145"/>
    </source>
</evidence>
<dbReference type="FunFam" id="2.40.50.140:FF:000072">
    <property type="entry name" value="SOSS complex subunit B2"/>
    <property type="match status" value="1"/>
</dbReference>
<evidence type="ECO:0000256" key="7">
    <source>
        <dbReference type="ARBA" id="ARBA00040784"/>
    </source>
</evidence>
<evidence type="ECO:0000256" key="3">
    <source>
        <dbReference type="ARBA" id="ARBA00023125"/>
    </source>
</evidence>
<dbReference type="Gene3D" id="2.40.50.140">
    <property type="entry name" value="Nucleic acid-binding proteins"/>
    <property type="match status" value="1"/>
</dbReference>
<evidence type="ECO:0000256" key="11">
    <source>
        <dbReference type="ARBA" id="ARBA00042187"/>
    </source>
</evidence>
<dbReference type="GO" id="GO:0000724">
    <property type="term" value="P:double-strand break repair via homologous recombination"/>
    <property type="evidence" value="ECO:0007669"/>
    <property type="project" value="TreeGrafter"/>
</dbReference>
<comment type="similarity">
    <text evidence="6">Belongs to the SOSS-B family. SOSS-B2 subfamily.</text>
</comment>
<name>A0A4W2HKS0_BOBOX</name>
<dbReference type="Ensembl" id="ENSBIXT00005008002.1">
    <property type="protein sequence ID" value="ENSBIXP00005030404.1"/>
    <property type="gene ID" value="ENSBIXG00005010536.1"/>
</dbReference>
<dbReference type="AlphaFoldDB" id="A0A4W2HKS0"/>
<dbReference type="CDD" id="cd04491">
    <property type="entry name" value="SoSSB_OBF"/>
    <property type="match status" value="1"/>
</dbReference>
<dbReference type="InterPro" id="IPR051231">
    <property type="entry name" value="SOSS-B"/>
</dbReference>
<evidence type="ECO:0000256" key="1">
    <source>
        <dbReference type="ARBA" id="ARBA00004123"/>
    </source>
</evidence>
<evidence type="ECO:0000256" key="5">
    <source>
        <dbReference type="ARBA" id="ARBA00023242"/>
    </source>
</evidence>
<dbReference type="GO" id="GO:0010212">
    <property type="term" value="P:response to ionizing radiation"/>
    <property type="evidence" value="ECO:0007669"/>
    <property type="project" value="TreeGrafter"/>
</dbReference>
<keyword evidence="4" id="KW-0234">DNA repair</keyword>
<organism evidence="15 16">
    <name type="scientific">Bos indicus x Bos taurus</name>
    <name type="common">Hybrid cattle</name>
    <dbReference type="NCBI Taxonomy" id="30522"/>
    <lineage>
        <taxon>Eukaryota</taxon>
        <taxon>Metazoa</taxon>
        <taxon>Chordata</taxon>
        <taxon>Craniata</taxon>
        <taxon>Vertebrata</taxon>
        <taxon>Euteleostomi</taxon>
        <taxon>Mammalia</taxon>
        <taxon>Eutheria</taxon>
        <taxon>Laurasiatheria</taxon>
        <taxon>Artiodactyla</taxon>
        <taxon>Ruminantia</taxon>
        <taxon>Pecora</taxon>
        <taxon>Bovidae</taxon>
        <taxon>Bovinae</taxon>
        <taxon>Bos</taxon>
    </lineage>
</organism>
<dbReference type="Proteomes" id="UP000429181">
    <property type="component" value="Chromosome 2"/>
</dbReference>